<feature type="compositionally biased region" description="Basic and acidic residues" evidence="1">
    <location>
        <begin position="1"/>
        <end position="11"/>
    </location>
</feature>
<organism evidence="2 3">
    <name type="scientific">Romanomermis culicivorax</name>
    <name type="common">Nematode worm</name>
    <dbReference type="NCBI Taxonomy" id="13658"/>
    <lineage>
        <taxon>Eukaryota</taxon>
        <taxon>Metazoa</taxon>
        <taxon>Ecdysozoa</taxon>
        <taxon>Nematoda</taxon>
        <taxon>Enoplea</taxon>
        <taxon>Dorylaimia</taxon>
        <taxon>Mermithida</taxon>
        <taxon>Mermithoidea</taxon>
        <taxon>Mermithidae</taxon>
        <taxon>Romanomermis</taxon>
    </lineage>
</organism>
<keyword evidence="2" id="KW-1185">Reference proteome</keyword>
<proteinExistence type="predicted"/>
<protein>
    <submittedName>
        <fullName evidence="3">Uncharacterized protein</fullName>
    </submittedName>
</protein>
<accession>A0A915KNK6</accession>
<dbReference type="WBParaSite" id="nRc.2.0.1.t40371-RA">
    <property type="protein sequence ID" value="nRc.2.0.1.t40371-RA"/>
    <property type="gene ID" value="nRc.2.0.1.g40371"/>
</dbReference>
<sequence>MSGKDDAKDKALGNAAKKAMEEAKKAMEEATKPVKDMHENLKLSVEETEGNNEALMTCTKLLSWKQI</sequence>
<feature type="compositionally biased region" description="Basic and acidic residues" evidence="1">
    <location>
        <begin position="18"/>
        <end position="38"/>
    </location>
</feature>
<reference evidence="3" key="1">
    <citation type="submission" date="2022-11" db="UniProtKB">
        <authorList>
            <consortium name="WormBaseParasite"/>
        </authorList>
    </citation>
    <scope>IDENTIFICATION</scope>
</reference>
<evidence type="ECO:0000313" key="3">
    <source>
        <dbReference type="WBParaSite" id="nRc.2.0.1.t40371-RA"/>
    </source>
</evidence>
<dbReference type="Proteomes" id="UP000887565">
    <property type="component" value="Unplaced"/>
</dbReference>
<evidence type="ECO:0000313" key="2">
    <source>
        <dbReference type="Proteomes" id="UP000887565"/>
    </source>
</evidence>
<feature type="region of interest" description="Disordered" evidence="1">
    <location>
        <begin position="1"/>
        <end position="38"/>
    </location>
</feature>
<evidence type="ECO:0000256" key="1">
    <source>
        <dbReference type="SAM" id="MobiDB-lite"/>
    </source>
</evidence>
<dbReference type="AlphaFoldDB" id="A0A915KNK6"/>
<name>A0A915KNK6_ROMCU</name>